<dbReference type="Proteomes" id="UP000054097">
    <property type="component" value="Unassembled WGS sequence"/>
</dbReference>
<accession>A0A0C2W4H3</accession>
<proteinExistence type="predicted"/>
<evidence type="ECO:0000313" key="2">
    <source>
        <dbReference type="EMBL" id="KIM21388.1"/>
    </source>
</evidence>
<keyword evidence="3" id="KW-1185">Reference proteome</keyword>
<reference evidence="2 3" key="1">
    <citation type="submission" date="2014-04" db="EMBL/GenBank/DDBJ databases">
        <authorList>
            <consortium name="DOE Joint Genome Institute"/>
            <person name="Kuo A."/>
            <person name="Zuccaro A."/>
            <person name="Kohler A."/>
            <person name="Nagy L.G."/>
            <person name="Floudas D."/>
            <person name="Copeland A."/>
            <person name="Barry K.W."/>
            <person name="Cichocki N."/>
            <person name="Veneault-Fourrey C."/>
            <person name="LaButti K."/>
            <person name="Lindquist E.A."/>
            <person name="Lipzen A."/>
            <person name="Lundell T."/>
            <person name="Morin E."/>
            <person name="Murat C."/>
            <person name="Sun H."/>
            <person name="Tunlid A."/>
            <person name="Henrissat B."/>
            <person name="Grigoriev I.V."/>
            <person name="Hibbett D.S."/>
            <person name="Martin F."/>
            <person name="Nordberg H.P."/>
            <person name="Cantor M.N."/>
            <person name="Hua S.X."/>
        </authorList>
    </citation>
    <scope>NUCLEOTIDE SEQUENCE [LARGE SCALE GENOMIC DNA]</scope>
    <source>
        <strain evidence="2 3">MAFF 305830</strain>
    </source>
</reference>
<feature type="region of interest" description="Disordered" evidence="1">
    <location>
        <begin position="38"/>
        <end position="59"/>
    </location>
</feature>
<reference evidence="3" key="2">
    <citation type="submission" date="2015-01" db="EMBL/GenBank/DDBJ databases">
        <title>Evolutionary Origins and Diversification of the Mycorrhizal Mutualists.</title>
        <authorList>
            <consortium name="DOE Joint Genome Institute"/>
            <consortium name="Mycorrhizal Genomics Consortium"/>
            <person name="Kohler A."/>
            <person name="Kuo A."/>
            <person name="Nagy L.G."/>
            <person name="Floudas D."/>
            <person name="Copeland A."/>
            <person name="Barry K.W."/>
            <person name="Cichocki N."/>
            <person name="Veneault-Fourrey C."/>
            <person name="LaButti K."/>
            <person name="Lindquist E.A."/>
            <person name="Lipzen A."/>
            <person name="Lundell T."/>
            <person name="Morin E."/>
            <person name="Murat C."/>
            <person name="Riley R."/>
            <person name="Ohm R."/>
            <person name="Sun H."/>
            <person name="Tunlid A."/>
            <person name="Henrissat B."/>
            <person name="Grigoriev I.V."/>
            <person name="Hibbett D.S."/>
            <person name="Martin F."/>
        </authorList>
    </citation>
    <scope>NUCLEOTIDE SEQUENCE [LARGE SCALE GENOMIC DNA]</scope>
    <source>
        <strain evidence="3">MAFF 305830</strain>
    </source>
</reference>
<name>A0A0C2W4H3_SERVB</name>
<evidence type="ECO:0000313" key="3">
    <source>
        <dbReference type="Proteomes" id="UP000054097"/>
    </source>
</evidence>
<protein>
    <submittedName>
        <fullName evidence="2">Uncharacterized protein</fullName>
    </submittedName>
</protein>
<gene>
    <name evidence="2" type="ORF">M408DRAFT_104315</name>
</gene>
<organism evidence="2 3">
    <name type="scientific">Serendipita vermifera MAFF 305830</name>
    <dbReference type="NCBI Taxonomy" id="933852"/>
    <lineage>
        <taxon>Eukaryota</taxon>
        <taxon>Fungi</taxon>
        <taxon>Dikarya</taxon>
        <taxon>Basidiomycota</taxon>
        <taxon>Agaricomycotina</taxon>
        <taxon>Agaricomycetes</taxon>
        <taxon>Sebacinales</taxon>
        <taxon>Serendipitaceae</taxon>
        <taxon>Serendipita</taxon>
    </lineage>
</organism>
<sequence>MAPSRYHDILRFAYLPMETTCLSLFLNARITRGFFRSSNSKQKGNHISLKHRHSYEETPHDKKAFTDYWLQQNP</sequence>
<dbReference type="AlphaFoldDB" id="A0A0C2W4H3"/>
<dbReference type="EMBL" id="KN824384">
    <property type="protein sequence ID" value="KIM21388.1"/>
    <property type="molecule type" value="Genomic_DNA"/>
</dbReference>
<evidence type="ECO:0000256" key="1">
    <source>
        <dbReference type="SAM" id="MobiDB-lite"/>
    </source>
</evidence>
<dbReference type="HOGENOM" id="CLU_2689347_0_0_1"/>